<sequence>MDCDGSNSFSKNYMILRPDETDVFDLVGVLFSSDLEKRKGVHCQEWRGESFQRRWIIFVSISVQKFLRSTNGMFWVCGGDVAEPPVL</sequence>
<comment type="caution">
    <text evidence="1">The sequence shown here is derived from an EMBL/GenBank/DDBJ whole genome shotgun (WGS) entry which is preliminary data.</text>
</comment>
<evidence type="ECO:0000313" key="2">
    <source>
        <dbReference type="Proteomes" id="UP001062846"/>
    </source>
</evidence>
<accession>A0ACC0M2D6</accession>
<evidence type="ECO:0000313" key="1">
    <source>
        <dbReference type="EMBL" id="KAI8535120.1"/>
    </source>
</evidence>
<name>A0ACC0M2D6_RHOML</name>
<gene>
    <name evidence="1" type="ORF">RHMOL_Rhmol10G0150500</name>
</gene>
<organism evidence="1 2">
    <name type="scientific">Rhododendron molle</name>
    <name type="common">Chinese azalea</name>
    <name type="synonym">Azalea mollis</name>
    <dbReference type="NCBI Taxonomy" id="49168"/>
    <lineage>
        <taxon>Eukaryota</taxon>
        <taxon>Viridiplantae</taxon>
        <taxon>Streptophyta</taxon>
        <taxon>Embryophyta</taxon>
        <taxon>Tracheophyta</taxon>
        <taxon>Spermatophyta</taxon>
        <taxon>Magnoliopsida</taxon>
        <taxon>eudicotyledons</taxon>
        <taxon>Gunneridae</taxon>
        <taxon>Pentapetalae</taxon>
        <taxon>asterids</taxon>
        <taxon>Ericales</taxon>
        <taxon>Ericaceae</taxon>
        <taxon>Ericoideae</taxon>
        <taxon>Rhodoreae</taxon>
        <taxon>Rhododendron</taxon>
    </lineage>
</organism>
<reference evidence="1" key="1">
    <citation type="submission" date="2022-02" db="EMBL/GenBank/DDBJ databases">
        <title>Plant Genome Project.</title>
        <authorList>
            <person name="Zhang R.-G."/>
        </authorList>
    </citation>
    <scope>NUCLEOTIDE SEQUENCE</scope>
    <source>
        <strain evidence="1">AT1</strain>
    </source>
</reference>
<dbReference type="EMBL" id="CM046397">
    <property type="protein sequence ID" value="KAI8535120.1"/>
    <property type="molecule type" value="Genomic_DNA"/>
</dbReference>
<protein>
    <submittedName>
        <fullName evidence="1">Uncharacterized protein</fullName>
    </submittedName>
</protein>
<dbReference type="Proteomes" id="UP001062846">
    <property type="component" value="Chromosome 10"/>
</dbReference>
<keyword evidence="2" id="KW-1185">Reference proteome</keyword>
<proteinExistence type="predicted"/>